<name>A0ABW2YPL7_9GAMM</name>
<keyword evidence="4" id="KW-1185">Reference proteome</keyword>
<dbReference type="InterPro" id="IPR046703">
    <property type="entry name" value="DUF6776"/>
</dbReference>
<accession>A0ABW2YPL7</accession>
<dbReference type="Proteomes" id="UP001597090">
    <property type="component" value="Unassembled WGS sequence"/>
</dbReference>
<sequence>MAKPPPRFMVVERRRSRRPLAWAAFLVVWALSLFGAWSWAGWRAAPRLDEVSAQLGTTSEQLRRYQREIGELRQRQATLARSDQISRSANRQIQRELAQREREIATLRGKTAFYERLGGATAQPRGLNVHSARFLAEAGGSWRYQVVLTQSLTRGGVSLGKLRFAVEGVRAGKLATIHWDELHQRAAAPAQDYSFRYFQQLDGSVMLPPGFTPQRVRVSLRGQDAAVEQTVAWEHAGGTHHDAHAAQTRPAPAATRSLASRLRDT</sequence>
<dbReference type="RefSeq" id="WP_386813150.1">
    <property type="nucleotide sequence ID" value="NZ_JBHTIH010000007.1"/>
</dbReference>
<feature type="compositionally biased region" description="Low complexity" evidence="2">
    <location>
        <begin position="245"/>
        <end position="256"/>
    </location>
</feature>
<evidence type="ECO:0000256" key="2">
    <source>
        <dbReference type="SAM" id="MobiDB-lite"/>
    </source>
</evidence>
<evidence type="ECO:0000313" key="4">
    <source>
        <dbReference type="Proteomes" id="UP001597090"/>
    </source>
</evidence>
<protein>
    <submittedName>
        <fullName evidence="3">DUF6776 family protein</fullName>
    </submittedName>
</protein>
<organism evidence="3 4">
    <name type="scientific">Lysobacter koreensis</name>
    <dbReference type="NCBI Taxonomy" id="266122"/>
    <lineage>
        <taxon>Bacteria</taxon>
        <taxon>Pseudomonadati</taxon>
        <taxon>Pseudomonadota</taxon>
        <taxon>Gammaproteobacteria</taxon>
        <taxon>Lysobacterales</taxon>
        <taxon>Lysobacteraceae</taxon>
        <taxon>Lysobacter</taxon>
    </lineage>
</organism>
<reference evidence="4" key="1">
    <citation type="journal article" date="2019" name="Int. J. Syst. Evol. Microbiol.">
        <title>The Global Catalogue of Microorganisms (GCM) 10K type strain sequencing project: providing services to taxonomists for standard genome sequencing and annotation.</title>
        <authorList>
            <consortium name="The Broad Institute Genomics Platform"/>
            <consortium name="The Broad Institute Genome Sequencing Center for Infectious Disease"/>
            <person name="Wu L."/>
            <person name="Ma J."/>
        </authorList>
    </citation>
    <scope>NUCLEOTIDE SEQUENCE [LARGE SCALE GENOMIC DNA]</scope>
    <source>
        <strain evidence="4">CCUG 55491</strain>
    </source>
</reference>
<feature type="coiled-coil region" evidence="1">
    <location>
        <begin position="48"/>
        <end position="110"/>
    </location>
</feature>
<keyword evidence="1" id="KW-0175">Coiled coil</keyword>
<evidence type="ECO:0000313" key="3">
    <source>
        <dbReference type="EMBL" id="MFD0740077.1"/>
    </source>
</evidence>
<proteinExistence type="predicted"/>
<gene>
    <name evidence="3" type="ORF">ACFQZQ_12400</name>
</gene>
<evidence type="ECO:0000256" key="1">
    <source>
        <dbReference type="SAM" id="Coils"/>
    </source>
</evidence>
<comment type="caution">
    <text evidence="3">The sequence shown here is derived from an EMBL/GenBank/DDBJ whole genome shotgun (WGS) entry which is preliminary data.</text>
</comment>
<dbReference type="EMBL" id="JBHTIH010000007">
    <property type="protein sequence ID" value="MFD0740077.1"/>
    <property type="molecule type" value="Genomic_DNA"/>
</dbReference>
<feature type="region of interest" description="Disordered" evidence="2">
    <location>
        <begin position="237"/>
        <end position="265"/>
    </location>
</feature>
<dbReference type="Pfam" id="PF20567">
    <property type="entry name" value="DUF6776"/>
    <property type="match status" value="1"/>
</dbReference>